<gene>
    <name evidence="1" type="ORF">GO998_12285</name>
</gene>
<evidence type="ECO:0000313" key="1">
    <source>
        <dbReference type="EMBL" id="QUP54466.1"/>
    </source>
</evidence>
<dbReference type="EMBL" id="CP046729">
    <property type="protein sequence ID" value="QUP54466.1"/>
    <property type="molecule type" value="Genomic_DNA"/>
</dbReference>
<dbReference type="RefSeq" id="WP_071508576.1">
    <property type="nucleotide sequence ID" value="NZ_CP046729.1"/>
</dbReference>
<protein>
    <submittedName>
        <fullName evidence="1">Uncharacterized protein</fullName>
    </submittedName>
</protein>
<reference evidence="1 2" key="1">
    <citation type="journal article" date="2021" name="Phytopathology">
        <title>Complete genome sequence of Ralstonia syzygii subsp. indonesiensis strain LLRS-1, isolated from wilted tobacco in China.</title>
        <authorList>
            <person name="Lu C.H."/>
            <person name="Li J.Y."/>
            <person name="Mi M.G."/>
            <person name="Lin Z.L."/>
            <person name="Jiang N."/>
            <person name="Gai X."/>
            <person name="Ma J.H."/>
            <person name="Lei L.P."/>
            <person name="Xia Z.Y."/>
        </authorList>
    </citation>
    <scope>NUCLEOTIDE SEQUENCE [LARGE SCALE GENOMIC DNA]</scope>
    <source>
        <strain evidence="1 2">LLRS-1</strain>
    </source>
</reference>
<organism evidence="1 2">
    <name type="scientific">Ralstonia syzygii</name>
    <dbReference type="NCBI Taxonomy" id="28097"/>
    <lineage>
        <taxon>Bacteria</taxon>
        <taxon>Pseudomonadati</taxon>
        <taxon>Pseudomonadota</taxon>
        <taxon>Betaproteobacteria</taxon>
        <taxon>Burkholderiales</taxon>
        <taxon>Burkholderiaceae</taxon>
        <taxon>Ralstonia</taxon>
        <taxon>Ralstonia solanacearum species complex</taxon>
    </lineage>
</organism>
<accession>A0ABX7ZGK0</accession>
<dbReference type="Proteomes" id="UP000677898">
    <property type="component" value="Chromosome"/>
</dbReference>
<keyword evidence="2" id="KW-1185">Reference proteome</keyword>
<proteinExistence type="predicted"/>
<sequence length="62" mass="6921">MQDQAAKELLAQQAALGRTIRPGLSLHSYVSQVSGETIYQVCDADGVVFDTIYPSRLERFFE</sequence>
<name>A0ABX7ZGK0_9RALS</name>
<evidence type="ECO:0000313" key="2">
    <source>
        <dbReference type="Proteomes" id="UP000677898"/>
    </source>
</evidence>